<evidence type="ECO:0000256" key="4">
    <source>
        <dbReference type="ARBA" id="ARBA00023088"/>
    </source>
</evidence>
<keyword evidence="6" id="KW-1133">Transmembrane helix</keyword>
<feature type="compositionally biased region" description="Polar residues" evidence="5">
    <location>
        <begin position="124"/>
        <end position="134"/>
    </location>
</feature>
<dbReference type="PROSITE" id="PS50847">
    <property type="entry name" value="GRAM_POS_ANCHORING"/>
    <property type="match status" value="1"/>
</dbReference>
<feature type="compositionally biased region" description="Basic and acidic residues" evidence="5">
    <location>
        <begin position="453"/>
        <end position="473"/>
    </location>
</feature>
<dbReference type="Proteomes" id="UP000072003">
    <property type="component" value="Unassembled WGS sequence"/>
</dbReference>
<feature type="compositionally biased region" description="Pro residues" evidence="5">
    <location>
        <begin position="421"/>
        <end position="433"/>
    </location>
</feature>
<sequence length="803" mass="88471">MSKQKVVSSLLLSTVVLGGLAFYSTTTVKAESLEPDVTSVNASDATNKPVVSNEEESDFLAEEEEFEESDAPVETLNEEIKDVTEPEALLQPRAMMGNSTNSGMEEIPLENMESEVVVEKVTQNEQIQASNADSKSGKDQEKLRTSVSINLTKVEKNEVAWEVNFDTSAWSFDYSPGGLYFILPKGLKLTSIKNNAGTELFNLFPDKVESSNNNPRDPYRFFSKEENSSGDRGFNDQWGWSAGQVPSEQISKWKIDGRMSKIYFIDNVQDKVGVTYKLVAQREDLEQTSFPLVAVMKSFKYANWQRTEITSLSGREILIEKTKVQKPKEEAPKTNPEPDAPSTPEKQPESPKEDPKPDAPQDPSTPEEKPQVPEEPKQEPDAPSPEVPTPKEEPAPTPKEEDTPAPKGDAEAPKDEKEVPAPVPTPDVEPAPTPKEEDAPTPVPDTPVPAPAPKEETQEPKTEEKTPETKKETPAPVPTPEVEAPKAEEETPAPAPIPEVPQVPDAPKDEPQVPSIPEEQPKETPAPEEPKKEDTPQTPQAPSTPKEEAPKEEVPTPPAPSVPEEQPKETPTPEVPKQEDVQPEAPKSDKAESDKPMPETKKPDMKQPKADDMPKEQQPKADEPKAEQPQMDKPQMEAPKKDSEAPKSDKVETDKQLPETKQPDMKQPKADDMPKEQQPKADEPKAEQPQMDKPQMEAPKKDSEAPKSDKVETDKPMPETKKPDMKQPKADKPEADKPEAEKAQMPRTEGMKPESKASMMPKAEAPKATLPNTGEASSAIGWLGGALATLATGLYLFKNKKEE</sequence>
<dbReference type="Pfam" id="PF00746">
    <property type="entry name" value="Gram_pos_anchor"/>
    <property type="match status" value="1"/>
</dbReference>
<proteinExistence type="predicted"/>
<reference evidence="8 9" key="1">
    <citation type="submission" date="2016-02" db="EMBL/GenBank/DDBJ databases">
        <authorList>
            <consortium name="Pathogen Informatics"/>
        </authorList>
    </citation>
    <scope>NUCLEOTIDE SEQUENCE [LARGE SCALE GENOMIC DNA]</scope>
    <source>
        <strain evidence="8 9">LSS100</strain>
    </source>
</reference>
<feature type="compositionally biased region" description="Polar residues" evidence="5">
    <location>
        <begin position="38"/>
        <end position="50"/>
    </location>
</feature>
<dbReference type="InterPro" id="IPR019931">
    <property type="entry name" value="LPXTG_anchor"/>
</dbReference>
<keyword evidence="4" id="KW-0572">Peptidoglycan-anchor</keyword>
<feature type="compositionally biased region" description="Basic and acidic residues" evidence="5">
    <location>
        <begin position="576"/>
        <end position="626"/>
    </location>
</feature>
<feature type="compositionally biased region" description="Basic and acidic residues" evidence="5">
    <location>
        <begin position="694"/>
        <end position="755"/>
    </location>
</feature>
<dbReference type="NCBIfam" id="TIGR01167">
    <property type="entry name" value="LPXTG_anchor"/>
    <property type="match status" value="1"/>
</dbReference>
<evidence type="ECO:0000313" key="9">
    <source>
        <dbReference type="Proteomes" id="UP000072003"/>
    </source>
</evidence>
<keyword evidence="2" id="KW-0964">Secreted</keyword>
<evidence type="ECO:0000256" key="5">
    <source>
        <dbReference type="SAM" id="MobiDB-lite"/>
    </source>
</evidence>
<feature type="compositionally biased region" description="Basic and acidic residues" evidence="5">
    <location>
        <begin position="366"/>
        <end position="380"/>
    </location>
</feature>
<feature type="compositionally biased region" description="Basic and acidic residues" evidence="5">
    <location>
        <begin position="634"/>
        <end position="686"/>
    </location>
</feature>
<feature type="transmembrane region" description="Helical" evidence="6">
    <location>
        <begin position="779"/>
        <end position="797"/>
    </location>
</feature>
<organism evidence="8 9">
    <name type="scientific">Streptococcus suis</name>
    <dbReference type="NCBI Taxonomy" id="1307"/>
    <lineage>
        <taxon>Bacteria</taxon>
        <taxon>Bacillati</taxon>
        <taxon>Bacillota</taxon>
        <taxon>Bacilli</taxon>
        <taxon>Lactobacillales</taxon>
        <taxon>Streptococcaceae</taxon>
        <taxon>Streptococcus</taxon>
    </lineage>
</organism>
<evidence type="ECO:0000259" key="7">
    <source>
        <dbReference type="PROSITE" id="PS50847"/>
    </source>
</evidence>
<evidence type="ECO:0000256" key="2">
    <source>
        <dbReference type="ARBA" id="ARBA00022525"/>
    </source>
</evidence>
<feature type="compositionally biased region" description="Acidic residues" evidence="5">
    <location>
        <begin position="53"/>
        <end position="71"/>
    </location>
</feature>
<feature type="compositionally biased region" description="Pro residues" evidence="5">
    <location>
        <begin position="441"/>
        <end position="452"/>
    </location>
</feature>
<feature type="region of interest" description="Disordered" evidence="5">
    <location>
        <begin position="36"/>
        <end position="73"/>
    </location>
</feature>
<dbReference type="AlphaFoldDB" id="A0A0Z8BV61"/>
<feature type="compositionally biased region" description="Basic and acidic residues" evidence="5">
    <location>
        <begin position="389"/>
        <end position="419"/>
    </location>
</feature>
<feature type="compositionally biased region" description="Basic and acidic residues" evidence="5">
    <location>
        <begin position="346"/>
        <end position="359"/>
    </location>
</feature>
<accession>A0A0Z8BV61</accession>
<keyword evidence="1" id="KW-0134">Cell wall</keyword>
<evidence type="ECO:0000313" key="8">
    <source>
        <dbReference type="EMBL" id="CYU13371.1"/>
    </source>
</evidence>
<keyword evidence="6" id="KW-0472">Membrane</keyword>
<dbReference type="RefSeq" id="WP_044671794.1">
    <property type="nucleotide sequence ID" value="NZ_CEDC01000061.1"/>
</dbReference>
<evidence type="ECO:0000256" key="1">
    <source>
        <dbReference type="ARBA" id="ARBA00022512"/>
    </source>
</evidence>
<gene>
    <name evidence="8" type="primary">fhaB</name>
    <name evidence="8" type="ORF">ERS132462_01158</name>
</gene>
<feature type="region of interest" description="Disordered" evidence="5">
    <location>
        <begin position="124"/>
        <end position="143"/>
    </location>
</feature>
<dbReference type="EMBL" id="FIFN01000010">
    <property type="protein sequence ID" value="CYU13371.1"/>
    <property type="molecule type" value="Genomic_DNA"/>
</dbReference>
<feature type="compositionally biased region" description="Basic and acidic residues" evidence="5">
    <location>
        <begin position="545"/>
        <end position="554"/>
    </location>
</feature>
<feature type="compositionally biased region" description="Basic and acidic residues" evidence="5">
    <location>
        <begin position="320"/>
        <end position="332"/>
    </location>
</feature>
<protein>
    <submittedName>
        <fullName evidence="8">LPXTG-motif cell wall anchor domain-containing protein</fullName>
    </submittedName>
</protein>
<evidence type="ECO:0000256" key="3">
    <source>
        <dbReference type="ARBA" id="ARBA00022729"/>
    </source>
</evidence>
<evidence type="ECO:0000256" key="6">
    <source>
        <dbReference type="SAM" id="Phobius"/>
    </source>
</evidence>
<keyword evidence="3" id="KW-0732">Signal</keyword>
<feature type="region of interest" description="Disordered" evidence="5">
    <location>
        <begin position="320"/>
        <end position="778"/>
    </location>
</feature>
<name>A0A0Z8BV61_STRSU</name>
<keyword evidence="6" id="KW-0812">Transmembrane</keyword>
<feature type="domain" description="Gram-positive cocci surface proteins LPxTG" evidence="7">
    <location>
        <begin position="770"/>
        <end position="803"/>
    </location>
</feature>